<feature type="signal peptide" evidence="1">
    <location>
        <begin position="1"/>
        <end position="25"/>
    </location>
</feature>
<dbReference type="Proteomes" id="UP000005018">
    <property type="component" value="Chromosome 3"/>
</dbReference>
<sequence>MVTLDFSKFNFLFFFSLCFTIQSIGMEKLIKVLNRPPVKNELDEAYLNRLSKDLKRVQDHTKQAEKAIRSFDATLEESTSIEKQIIALYASYGNVPYTPDKNDTIATAATSVILEDMIEEKRKEIVQSYEENANVEFDFTENITELKKHKAQRLQQIEDLSGLMDLKFVPPLGSKVTESLELQKTLFGYLKKVLIKYLAISDRASGSVHNKEQVREKVRTLSDFFDNLLTTEWANLPEDSNTIMEILIRDGVLILKDKQVKLRGFEI</sequence>
<evidence type="ECO:0000256" key="1">
    <source>
        <dbReference type="SAM" id="SignalP"/>
    </source>
</evidence>
<organism evidence="2 3">
    <name type="scientific">Candida orthopsilosis (strain 90-125)</name>
    <name type="common">Yeast</name>
    <dbReference type="NCBI Taxonomy" id="1136231"/>
    <lineage>
        <taxon>Eukaryota</taxon>
        <taxon>Fungi</taxon>
        <taxon>Dikarya</taxon>
        <taxon>Ascomycota</taxon>
        <taxon>Saccharomycotina</taxon>
        <taxon>Pichiomycetes</taxon>
        <taxon>Debaryomycetaceae</taxon>
        <taxon>Candida/Lodderomyces clade</taxon>
        <taxon>Candida</taxon>
    </lineage>
</organism>
<accession>H8X2G0</accession>
<dbReference type="HOGENOM" id="CLU_1042061_0_0_1"/>
<protein>
    <submittedName>
        <fullName evidence="2">Uncharacterized protein</fullName>
    </submittedName>
</protein>
<dbReference type="AlphaFoldDB" id="H8X2G0"/>
<feature type="chain" id="PRO_5003617495" evidence="1">
    <location>
        <begin position="26"/>
        <end position="267"/>
    </location>
</feature>
<reference evidence="2 3" key="1">
    <citation type="journal article" date="2012" name="PLoS ONE">
        <title>Sequence and analysis of the genome of the pathogenic yeast Candida orthopsilosis.</title>
        <authorList>
            <person name="Riccombeni A."/>
            <person name="Vidanes G."/>
            <person name="Proux-Wera E."/>
            <person name="Wolfe K.H."/>
            <person name="Butler G."/>
        </authorList>
    </citation>
    <scope>NUCLEOTIDE SEQUENCE [LARGE SCALE GENOMIC DNA]</scope>
    <source>
        <strain evidence="2 3">Co 90-125</strain>
    </source>
</reference>
<keyword evidence="1" id="KW-0732">Signal</keyword>
<keyword evidence="3" id="KW-1185">Reference proteome</keyword>
<dbReference type="OrthoDB" id="4084018at2759"/>
<name>H8X2G0_CANO9</name>
<proteinExistence type="predicted"/>
<gene>
    <name evidence="2" type="ORF">CORT_0C01300</name>
</gene>
<dbReference type="RefSeq" id="XP_003868411.1">
    <property type="nucleotide sequence ID" value="XM_003868363.1"/>
</dbReference>
<evidence type="ECO:0000313" key="2">
    <source>
        <dbReference type="EMBL" id="CCG25507.1"/>
    </source>
</evidence>
<dbReference type="KEGG" id="cot:CORT_0C01300"/>
<dbReference type="eggNOG" id="ENOG502RMB5">
    <property type="taxonomic scope" value="Eukaryota"/>
</dbReference>
<dbReference type="EMBL" id="HE681721">
    <property type="protein sequence ID" value="CCG25507.1"/>
    <property type="molecule type" value="Genomic_DNA"/>
</dbReference>
<dbReference type="GeneID" id="14539789"/>
<evidence type="ECO:0000313" key="3">
    <source>
        <dbReference type="Proteomes" id="UP000005018"/>
    </source>
</evidence>